<evidence type="ECO:0000313" key="2">
    <source>
        <dbReference type="EMBL" id="UHS18468.1"/>
    </source>
</evidence>
<protein>
    <submittedName>
        <fullName evidence="2">Uncharacterized protein</fullName>
    </submittedName>
</protein>
<feature type="compositionally biased region" description="Low complexity" evidence="1">
    <location>
        <begin position="22"/>
        <end position="40"/>
    </location>
</feature>
<name>A0A8K1XIU7_9VIRU</name>
<feature type="region of interest" description="Disordered" evidence="1">
    <location>
        <begin position="1"/>
        <end position="40"/>
    </location>
</feature>
<feature type="compositionally biased region" description="Basic and acidic residues" evidence="1">
    <location>
        <begin position="1"/>
        <end position="20"/>
    </location>
</feature>
<dbReference type="EMBL" id="OK574446">
    <property type="protein sequence ID" value="UHS18468.1"/>
    <property type="molecule type" value="Genomic_DNA"/>
</dbReference>
<sequence length="128" mass="14449">MARLERPGRERDRSPRRRSDLAAVATAPAQAADQGAATTQMWNPTPLPATSENSAKLAYQPMPTVGPKAYLFPERLPPMWTKQDWETEYQVAAAFNRPARTNLNDTPFYPYIPRNPGFRVSFKLGFKP</sequence>
<organism evidence="2">
    <name type="scientific">Alphatorquevirus sp</name>
    <dbReference type="NCBI Taxonomy" id="2809145"/>
    <lineage>
        <taxon>Viruses</taxon>
        <taxon>Monodnaviria</taxon>
        <taxon>Shotokuvirae</taxon>
        <taxon>Commensaviricota</taxon>
        <taxon>Cardeaviricetes</taxon>
        <taxon>Sanitavirales</taxon>
        <taxon>Anelloviridae</taxon>
        <taxon>Alphatorquevirus</taxon>
    </lineage>
</organism>
<evidence type="ECO:0000256" key="1">
    <source>
        <dbReference type="SAM" id="MobiDB-lite"/>
    </source>
</evidence>
<proteinExistence type="predicted"/>
<reference evidence="2" key="1">
    <citation type="journal article" date="2021" name="Cell Host Microbe">
        <title>Global genome analysis reveals a vast and dynamic anellovirus landscape within the human virome.</title>
        <authorList>
            <person name="Arze C.A."/>
            <person name="Springer S."/>
            <person name="Dudas G."/>
            <person name="Patel S."/>
            <person name="Bhattacharyya A."/>
            <person name="Swaminathan H."/>
            <person name="Brugnara C."/>
            <person name="Delagrave S."/>
            <person name="Ong T."/>
            <person name="Kahvejian A."/>
            <person name="Echelard Y."/>
            <person name="Weinstein E.G."/>
            <person name="Hajjar R.J."/>
            <person name="Andersen K.G."/>
            <person name="Yozwiak N.L."/>
        </authorList>
    </citation>
    <scope>NUCLEOTIDE SEQUENCE</scope>
    <source>
        <strain evidence="2">TF1YBNFAF</strain>
    </source>
</reference>
<accession>A0A8K1XIU7</accession>